<dbReference type="AlphaFoldDB" id="A0A0B1NY78"/>
<organism evidence="1 2">
    <name type="scientific">Uncinula necator</name>
    <name type="common">Grape powdery mildew</name>
    <dbReference type="NCBI Taxonomy" id="52586"/>
    <lineage>
        <taxon>Eukaryota</taxon>
        <taxon>Fungi</taxon>
        <taxon>Dikarya</taxon>
        <taxon>Ascomycota</taxon>
        <taxon>Pezizomycotina</taxon>
        <taxon>Leotiomycetes</taxon>
        <taxon>Erysiphales</taxon>
        <taxon>Erysiphaceae</taxon>
        <taxon>Erysiphe</taxon>
    </lineage>
</organism>
<name>A0A0B1NY78_UNCNE</name>
<evidence type="ECO:0000313" key="2">
    <source>
        <dbReference type="Proteomes" id="UP000030854"/>
    </source>
</evidence>
<keyword evidence="2" id="KW-1185">Reference proteome</keyword>
<protein>
    <submittedName>
        <fullName evidence="1">Uncharacterized protein</fullName>
    </submittedName>
</protein>
<evidence type="ECO:0000313" key="1">
    <source>
        <dbReference type="EMBL" id="KHJ29995.1"/>
    </source>
</evidence>
<dbReference type="EMBL" id="JNVN01005868">
    <property type="protein sequence ID" value="KHJ29995.1"/>
    <property type="molecule type" value="Genomic_DNA"/>
</dbReference>
<dbReference type="SUPFAM" id="SSF56219">
    <property type="entry name" value="DNase I-like"/>
    <property type="match status" value="1"/>
</dbReference>
<accession>A0A0B1NY78</accession>
<comment type="caution">
    <text evidence="1">The sequence shown here is derived from an EMBL/GenBank/DDBJ whole genome shotgun (WGS) entry which is preliminary data.</text>
</comment>
<dbReference type="Gene3D" id="3.60.10.10">
    <property type="entry name" value="Endonuclease/exonuclease/phosphatase"/>
    <property type="match status" value="1"/>
</dbReference>
<dbReference type="InterPro" id="IPR036691">
    <property type="entry name" value="Endo/exonu/phosph_ase_sf"/>
</dbReference>
<sequence>MNWLDRHGLILISEIGVPAHNLVSVIDLCFASEELVSKCITSSIQKDLDVTTDHLPNFISFSITIHHIPPIPKSRFSTLDAETFRSLIEMQILDVGALTEKSASFIDNRAEVLVKILLCAFEGSAKKSLPHN</sequence>
<reference evidence="1 2" key="1">
    <citation type="journal article" date="2014" name="BMC Genomics">
        <title>Adaptive genomic structural variation in the grape powdery mildew pathogen, Erysiphe necator.</title>
        <authorList>
            <person name="Jones L."/>
            <person name="Riaz S."/>
            <person name="Morales-Cruz A."/>
            <person name="Amrine K.C."/>
            <person name="McGuire B."/>
            <person name="Gubler W.D."/>
            <person name="Walker M.A."/>
            <person name="Cantu D."/>
        </authorList>
    </citation>
    <scope>NUCLEOTIDE SEQUENCE [LARGE SCALE GENOMIC DNA]</scope>
    <source>
        <strain evidence="2">c</strain>
    </source>
</reference>
<proteinExistence type="predicted"/>
<dbReference type="Proteomes" id="UP000030854">
    <property type="component" value="Unassembled WGS sequence"/>
</dbReference>
<gene>
    <name evidence="1" type="ORF">EV44_g4211</name>
</gene>
<dbReference type="HOGENOM" id="CLU_128909_0_0_1"/>